<evidence type="ECO:0000259" key="2">
    <source>
        <dbReference type="Pfam" id="PF13952"/>
    </source>
</evidence>
<evidence type="ECO:0000313" key="6">
    <source>
        <dbReference type="RefSeq" id="XP_056688786.1"/>
    </source>
</evidence>
<accession>A0ABM3QZH6</accession>
<dbReference type="Pfam" id="PF02992">
    <property type="entry name" value="Transposase_21"/>
    <property type="match status" value="1"/>
</dbReference>
<dbReference type="RefSeq" id="XP_056688786.1">
    <property type="nucleotide sequence ID" value="XM_056832808.1"/>
</dbReference>
<reference evidence="5" key="1">
    <citation type="journal article" date="2021" name="Nat. Commun.">
        <title>Genomic analyses provide insights into spinach domestication and the genetic basis of agronomic traits.</title>
        <authorList>
            <person name="Cai X."/>
            <person name="Sun X."/>
            <person name="Xu C."/>
            <person name="Sun H."/>
            <person name="Wang X."/>
            <person name="Ge C."/>
            <person name="Zhang Z."/>
            <person name="Wang Q."/>
            <person name="Fei Z."/>
            <person name="Jiao C."/>
            <person name="Wang Q."/>
        </authorList>
    </citation>
    <scope>NUCLEOTIDE SEQUENCE [LARGE SCALE GENOMIC DNA]</scope>
    <source>
        <strain evidence="5">cv. Varoflay</strain>
    </source>
</reference>
<dbReference type="GeneID" id="130463622"/>
<evidence type="ECO:0008006" key="7">
    <source>
        <dbReference type="Google" id="ProtNLM"/>
    </source>
</evidence>
<dbReference type="InterPro" id="IPR025452">
    <property type="entry name" value="DUF4218"/>
</dbReference>
<evidence type="ECO:0000313" key="5">
    <source>
        <dbReference type="Proteomes" id="UP000813463"/>
    </source>
</evidence>
<keyword evidence="5" id="KW-1185">Reference proteome</keyword>
<organism evidence="5 6">
    <name type="scientific">Spinacia oleracea</name>
    <name type="common">Spinach</name>
    <dbReference type="NCBI Taxonomy" id="3562"/>
    <lineage>
        <taxon>Eukaryota</taxon>
        <taxon>Viridiplantae</taxon>
        <taxon>Streptophyta</taxon>
        <taxon>Embryophyta</taxon>
        <taxon>Tracheophyta</taxon>
        <taxon>Spermatophyta</taxon>
        <taxon>Magnoliopsida</taxon>
        <taxon>eudicotyledons</taxon>
        <taxon>Gunneridae</taxon>
        <taxon>Pentapetalae</taxon>
        <taxon>Caryophyllales</taxon>
        <taxon>Chenopodiaceae</taxon>
        <taxon>Chenopodioideae</taxon>
        <taxon>Anserineae</taxon>
        <taxon>Spinacia</taxon>
    </lineage>
</organism>
<feature type="domain" description="DUF4216" evidence="2">
    <location>
        <begin position="961"/>
        <end position="1029"/>
    </location>
</feature>
<evidence type="ECO:0000256" key="1">
    <source>
        <dbReference type="SAM" id="MobiDB-lite"/>
    </source>
</evidence>
<protein>
    <recommendedName>
        <fullName evidence="7">Transposon protein, putative, CACTA, En/Spm sub-class</fullName>
    </recommendedName>
</protein>
<dbReference type="Pfam" id="PF13952">
    <property type="entry name" value="DUF4216"/>
    <property type="match status" value="1"/>
</dbReference>
<evidence type="ECO:0000259" key="4">
    <source>
        <dbReference type="Pfam" id="PF13963"/>
    </source>
</evidence>
<feature type="region of interest" description="Disordered" evidence="1">
    <location>
        <begin position="84"/>
        <end position="130"/>
    </location>
</feature>
<name>A0ABM3QZH6_SPIOL</name>
<dbReference type="InterPro" id="IPR029480">
    <property type="entry name" value="Transpos_assoc"/>
</dbReference>
<dbReference type="PANTHER" id="PTHR10775:SF180">
    <property type="entry name" value="TRANSPOSON, EN_SPM-LIKE, TRANSPOSASE-ASSOCIATED DOMAIN PROTEIN-RELATED"/>
    <property type="match status" value="1"/>
</dbReference>
<dbReference type="InterPro" id="IPR004242">
    <property type="entry name" value="Transposase_21"/>
</dbReference>
<sequence length="1130" mass="131002">MRRPWIDGKRTSLEYLSGVEEFCRQAVEHQRSIGVGTIFCPCCDCKNVKRWDDIEVIEDHLVRRGFKQDYHTWYWHGESLDSMNEDGVDHEDNDDSSDAESFESDEMDDEDGDEEDRMSDMMDGIGDHVKPQSKMMENLNKAAKTPLYPSCTKFTKLSGTLELHNVKTNFGISDVGFDHLLAKFGEILPEGNTLPSSTYYAEKLMCPFGLDYVKIHACRNDCILYRKEYENLDKCPKCGESRYKRTDGDDPKKKAPPAKVMWYLPVIPRFRRLFATESDAKNLKWHDEGRKKDGLLRHPADSPQWRNTDRAYPEFKKEVRNLRLALCTDGMNPYGTLSSQWSTLPVLLAIYNLPPWLCMNRKYLMLSFLISGPKQPGNDIDVYLAPLIDDLKLLWNEGVPMYDAHTKTDFTLRAMIFCTINDFPAYGNLSGYKIKGENACPICEEEMTPEWLDYFKKNVYLEFRKFLPRHHPYRKKKRQFNGCTEERQARTPLTGKQIYEKIKNIETSYGKCGKQEKTPKTVLWKKVSIFWDLPCWKDLSVRHCLDVMHIEKNVCDAIIGTLLNITGKTKDTKKARLDLKKRNIRPELWPVDKEGKKKSYLPPACYTLSRQEKRILCECLYNIKVPSGYCANMKRLVSLTDLKLMGMKSHDCHVMMQVFLPISLRGILPKHVRHVIVKLCMFFNTISSKVIDPEKLDALEADIVETLCKLEMYFPPSFFDIMIHLIVHLVQEVKMCGPVHLRYMYPFERHMGVLKGRARNPAKPEGSIVKNTLAEEIAEHCAEHLARAKTIRVPTSRHKGRLQGQGTIGKKMVIPPSESQKQAHLCVLQHLADVNPYIESHLTELKSENPRIGERDLMVLHNRFFVDWFTKKGMDDFRNPDMVVPETIEWLARGPRSRYVETFEGYDINGYTFYTRRQDDKSVVQNSGVTLVASSREYASAKDKMPVDAIQSYYRYIEEIWELDYTDFKIPVFKCKWADNGRGRKNCESGLTLVDSNRFSDGDEPFILASQANQIFYVEDNVDRQWRVVVQGKRRILGIVDVVDEEEYDRFDDTPPLSVGVEPMNNEEDINGAYVRLDHNEGITVNNYENTKKRKSVSVCIDIMDAEERNDEIEEEMAMHNIYEALQAME</sequence>
<evidence type="ECO:0000259" key="3">
    <source>
        <dbReference type="Pfam" id="PF13960"/>
    </source>
</evidence>
<dbReference type="PANTHER" id="PTHR10775">
    <property type="entry name" value="OS08G0208400 PROTEIN"/>
    <property type="match status" value="1"/>
</dbReference>
<proteinExistence type="predicted"/>
<dbReference type="Pfam" id="PF13963">
    <property type="entry name" value="Transpos_assoc"/>
    <property type="match status" value="1"/>
</dbReference>
<feature type="domain" description="DUF4218" evidence="3">
    <location>
        <begin position="686"/>
        <end position="797"/>
    </location>
</feature>
<reference evidence="6" key="2">
    <citation type="submission" date="2025-08" db="UniProtKB">
        <authorList>
            <consortium name="RefSeq"/>
        </authorList>
    </citation>
    <scope>IDENTIFICATION</scope>
    <source>
        <tissue evidence="6">Leaf</tissue>
    </source>
</reference>
<feature type="domain" description="Transposase-associated" evidence="4">
    <location>
        <begin position="3"/>
        <end position="78"/>
    </location>
</feature>
<feature type="compositionally biased region" description="Acidic residues" evidence="1">
    <location>
        <begin position="84"/>
        <end position="117"/>
    </location>
</feature>
<gene>
    <name evidence="6" type="primary">LOC130463622</name>
</gene>
<dbReference type="InterPro" id="IPR025312">
    <property type="entry name" value="DUF4216"/>
</dbReference>
<dbReference type="Pfam" id="PF13960">
    <property type="entry name" value="DUF4218"/>
    <property type="match status" value="1"/>
</dbReference>
<dbReference type="Proteomes" id="UP000813463">
    <property type="component" value="Chromosome 1"/>
</dbReference>